<keyword evidence="1" id="KW-1133">Transmembrane helix</keyword>
<keyword evidence="1" id="KW-0472">Membrane</keyword>
<sequence length="690" mass="72902">MAIERGFSEPIYHLFSRESRNGGRNQPSVTAMLGSSILRHVREAARRFVGANEGNIAVIFTIAAIPIISFVGAAIDYSRANSARTSMQAALDSTALMLSKDLSSNVITTDQIGAKAQTYFAALYTNPDAKSVSVVATYTANNGNLGNTVTISGSGSVNTDFMKIAGYPTIPFSTSTTSAWGNVKMRVALALDNTGSMKDNGKITALRNAVAGTGGLIDQLSGLAKTDGDVYISVVPFAKVVNVGASNAGATWIDQTDWLNPPTAQPNNNVGGTRYEAMLPAYWHALGPGTKCPFTTSNSGFTCTSGPTSTSNASTIPSSGTYSGYICPSVDANSHTLYNGCWDSEPTNQTETFCSGSSSCSCPTTSSGAAVNGCTCSGSGSSKSCTGYTYVHNWTQPGPNDSTDNSNQPRVNAYVGFLNHRWTASNWGTPVSKKDANNVSIPWQTLDASLDSNVTQNAVQNNYIGASTNPISTWTGCVTDRTQSFDTRGDAPTQNITATLFPANQYYENSTAYCNPNSSTSLEPIMPLTYTWSSLKAAVNAMQPTGGTNQAIGLAWAWQTLLTTGPVPAPAEDSNTTYNRVIIILSDGLNTEDRWPAYGNGSSQTGTDIDNRQALLCQNLKSQIDPTTNGPMYTIYAIQVDTSTPADPTSTVLQNCASSPDKFFMLTSSGQIATTFTTIGTALSELRVAR</sequence>
<evidence type="ECO:0000313" key="4">
    <source>
        <dbReference type="Proteomes" id="UP000243904"/>
    </source>
</evidence>
<evidence type="ECO:0000313" key="3">
    <source>
        <dbReference type="EMBL" id="SDS04178.1"/>
    </source>
</evidence>
<dbReference type="SUPFAM" id="SSF53300">
    <property type="entry name" value="vWA-like"/>
    <property type="match status" value="1"/>
</dbReference>
<dbReference type="InterPro" id="IPR028087">
    <property type="entry name" value="Tad_N"/>
</dbReference>
<feature type="transmembrane region" description="Helical" evidence="1">
    <location>
        <begin position="56"/>
        <end position="75"/>
    </location>
</feature>
<gene>
    <name evidence="3" type="ORF">SAMN05444158_0815</name>
</gene>
<organism evidence="3 4">
    <name type="scientific">Bradyrhizobium canariense</name>
    <dbReference type="NCBI Taxonomy" id="255045"/>
    <lineage>
        <taxon>Bacteria</taxon>
        <taxon>Pseudomonadati</taxon>
        <taxon>Pseudomonadota</taxon>
        <taxon>Alphaproteobacteria</taxon>
        <taxon>Hyphomicrobiales</taxon>
        <taxon>Nitrobacteraceae</taxon>
        <taxon>Bradyrhizobium</taxon>
    </lineage>
</organism>
<evidence type="ECO:0000256" key="1">
    <source>
        <dbReference type="SAM" id="Phobius"/>
    </source>
</evidence>
<keyword evidence="4" id="KW-1185">Reference proteome</keyword>
<keyword evidence="1" id="KW-0812">Transmembrane</keyword>
<protein>
    <submittedName>
        <fullName evidence="3">Flp pilus assembly protein TadG</fullName>
    </submittedName>
</protein>
<dbReference type="EMBL" id="LT629750">
    <property type="protein sequence ID" value="SDS04178.1"/>
    <property type="molecule type" value="Genomic_DNA"/>
</dbReference>
<evidence type="ECO:0000259" key="2">
    <source>
        <dbReference type="Pfam" id="PF13400"/>
    </source>
</evidence>
<dbReference type="Proteomes" id="UP000243904">
    <property type="component" value="Chromosome I"/>
</dbReference>
<feature type="domain" description="Putative Flp pilus-assembly TadG-like N-terminal" evidence="2">
    <location>
        <begin position="54"/>
        <end position="96"/>
    </location>
</feature>
<accession>A0A1H1NYY0</accession>
<proteinExistence type="predicted"/>
<dbReference type="Gene3D" id="3.40.50.410">
    <property type="entry name" value="von Willebrand factor, type A domain"/>
    <property type="match status" value="2"/>
</dbReference>
<name>A0A1H1NYY0_9BRAD</name>
<dbReference type="InterPro" id="IPR036465">
    <property type="entry name" value="vWFA_dom_sf"/>
</dbReference>
<dbReference type="AlphaFoldDB" id="A0A1H1NYY0"/>
<dbReference type="Pfam" id="PF13400">
    <property type="entry name" value="Tad"/>
    <property type="match status" value="1"/>
</dbReference>
<reference evidence="4" key="1">
    <citation type="submission" date="2016-10" db="EMBL/GenBank/DDBJ databases">
        <authorList>
            <person name="Varghese N."/>
            <person name="Submissions S."/>
        </authorList>
    </citation>
    <scope>NUCLEOTIDE SEQUENCE [LARGE SCALE GENOMIC DNA]</scope>
    <source>
        <strain evidence="4">GAS369</strain>
    </source>
</reference>